<evidence type="ECO:0000313" key="4">
    <source>
        <dbReference type="EMBL" id="KAK3701000.1"/>
    </source>
</evidence>
<reference evidence="4" key="1">
    <citation type="journal article" date="2023" name="G3 (Bethesda)">
        <title>A reference genome for the long-term kleptoplast-retaining sea slug Elysia crispata morphotype clarki.</title>
        <authorList>
            <person name="Eastman K.E."/>
            <person name="Pendleton A.L."/>
            <person name="Shaikh M.A."/>
            <person name="Suttiyut T."/>
            <person name="Ogas R."/>
            <person name="Tomko P."/>
            <person name="Gavelis G."/>
            <person name="Widhalm J.R."/>
            <person name="Wisecaver J.H."/>
        </authorList>
    </citation>
    <scope>NUCLEOTIDE SEQUENCE</scope>
    <source>
        <strain evidence="4">ECLA1</strain>
    </source>
</reference>
<proteinExistence type="predicted"/>
<keyword evidence="1" id="KW-0175">Coiled coil</keyword>
<comment type="caution">
    <text evidence="4">The sequence shown here is derived from an EMBL/GenBank/DDBJ whole genome shotgun (WGS) entry which is preliminary data.</text>
</comment>
<dbReference type="AlphaFoldDB" id="A0AAE1CJW0"/>
<dbReference type="Pfam" id="PF13600">
    <property type="entry name" value="DUF4140"/>
    <property type="match status" value="1"/>
</dbReference>
<dbReference type="Pfam" id="PF13598">
    <property type="entry name" value="DUF4139"/>
    <property type="match status" value="1"/>
</dbReference>
<organism evidence="4 5">
    <name type="scientific">Elysia crispata</name>
    <name type="common">lettuce slug</name>
    <dbReference type="NCBI Taxonomy" id="231223"/>
    <lineage>
        <taxon>Eukaryota</taxon>
        <taxon>Metazoa</taxon>
        <taxon>Spiralia</taxon>
        <taxon>Lophotrochozoa</taxon>
        <taxon>Mollusca</taxon>
        <taxon>Gastropoda</taxon>
        <taxon>Heterobranchia</taxon>
        <taxon>Euthyneura</taxon>
        <taxon>Panpulmonata</taxon>
        <taxon>Sacoglossa</taxon>
        <taxon>Placobranchoidea</taxon>
        <taxon>Plakobranchidae</taxon>
        <taxon>Elysia</taxon>
    </lineage>
</organism>
<keyword evidence="5" id="KW-1185">Reference proteome</keyword>
<sequence>MAQVSEMNCLYVKALDCPMTKVTVYIDRAEVCRRHECKIKAGKNELHITHFVEADEDSIRVEGHGKATIAEVSFQRNQKKAGKSEEEKALEEKLNNLNKEFLNKELKFESELNGLMKQREILDKFATTASSTGQGDSRDSLLTNEYFQGKQTISNCYGKAGFDEASTAEKACQWTREEETNVTLSISYFVFKASWAPSYDLRMFTVEGTLKIIYYGMISQASGEDWTNVKVLLSTAEPLSVAVPYRSSILQKSLKSARSRGSTLSKGIGEEFVGELDCFNVSYTGSHKKPVNLNVDALKITEGLTSATYEIARLSTIPSDKSSHKVTVANIETRPTLSYLTVPSKVPHAFLEAKVTNTSPYILLPGPTNIFLENTSVGKVRLNAVAPKEEFECSLGVDSGVRVDYKPAAKVTSSSGLISKLKIAQHKQMIEVKNTHAYEIKVKVRENLPRSQDEKIKFERFATTSGWPKESWKGD</sequence>
<dbReference type="PANTHER" id="PTHR31005:SF8">
    <property type="entry name" value="DUF4139 DOMAIN-CONTAINING PROTEIN"/>
    <property type="match status" value="1"/>
</dbReference>
<accession>A0AAE1CJW0</accession>
<dbReference type="InterPro" id="IPR011935">
    <property type="entry name" value="CHP02231"/>
</dbReference>
<evidence type="ECO:0000256" key="1">
    <source>
        <dbReference type="SAM" id="Coils"/>
    </source>
</evidence>
<gene>
    <name evidence="4" type="ORF">RRG08_063253</name>
</gene>
<dbReference type="NCBIfam" id="TIGR02231">
    <property type="entry name" value="mucoidy inhibitor MuiA family protein"/>
    <property type="match status" value="1"/>
</dbReference>
<feature type="domain" description="DUF4139" evidence="2">
    <location>
        <begin position="184"/>
        <end position="464"/>
    </location>
</feature>
<feature type="coiled-coil region" evidence="1">
    <location>
        <begin position="80"/>
        <end position="107"/>
    </location>
</feature>
<protein>
    <recommendedName>
        <fullName evidence="6">DUF4139 domain-containing protein</fullName>
    </recommendedName>
</protein>
<dbReference type="PANTHER" id="PTHR31005">
    <property type="entry name" value="DUF4139 DOMAIN-CONTAINING PROTEIN"/>
    <property type="match status" value="1"/>
</dbReference>
<dbReference type="EMBL" id="JAWDGP010007899">
    <property type="protein sequence ID" value="KAK3701000.1"/>
    <property type="molecule type" value="Genomic_DNA"/>
</dbReference>
<dbReference type="InterPro" id="IPR025554">
    <property type="entry name" value="DUF4140"/>
</dbReference>
<evidence type="ECO:0000259" key="3">
    <source>
        <dbReference type="Pfam" id="PF13600"/>
    </source>
</evidence>
<feature type="domain" description="DUF4140" evidence="3">
    <location>
        <begin position="22"/>
        <end position="101"/>
    </location>
</feature>
<evidence type="ECO:0000259" key="2">
    <source>
        <dbReference type="Pfam" id="PF13598"/>
    </source>
</evidence>
<evidence type="ECO:0000313" key="5">
    <source>
        <dbReference type="Proteomes" id="UP001283361"/>
    </source>
</evidence>
<dbReference type="InterPro" id="IPR037291">
    <property type="entry name" value="DUF4139"/>
</dbReference>
<dbReference type="Proteomes" id="UP001283361">
    <property type="component" value="Unassembled WGS sequence"/>
</dbReference>
<name>A0AAE1CJW0_9GAST</name>
<evidence type="ECO:0008006" key="6">
    <source>
        <dbReference type="Google" id="ProtNLM"/>
    </source>
</evidence>